<feature type="transmembrane region" description="Helical" evidence="1">
    <location>
        <begin position="247"/>
        <end position="268"/>
    </location>
</feature>
<keyword evidence="3" id="KW-1185">Reference proteome</keyword>
<dbReference type="RefSeq" id="WP_185075272.1">
    <property type="nucleotide sequence ID" value="NZ_JACHMB010000001.1"/>
</dbReference>
<reference evidence="2 3" key="1">
    <citation type="submission" date="2020-08" db="EMBL/GenBank/DDBJ databases">
        <title>Sequencing the genomes of 1000 actinobacteria strains.</title>
        <authorList>
            <person name="Klenk H.-P."/>
        </authorList>
    </citation>
    <scope>NUCLEOTIDE SEQUENCE [LARGE SCALE GENOMIC DNA]</scope>
    <source>
        <strain evidence="2 3">DSM 45507</strain>
    </source>
</reference>
<keyword evidence="1" id="KW-1133">Transmembrane helix</keyword>
<feature type="transmembrane region" description="Helical" evidence="1">
    <location>
        <begin position="221"/>
        <end position="240"/>
    </location>
</feature>
<protein>
    <submittedName>
        <fullName evidence="2">Uncharacterized protein</fullName>
    </submittedName>
</protein>
<comment type="caution">
    <text evidence="2">The sequence shown here is derived from an EMBL/GenBank/DDBJ whole genome shotgun (WGS) entry which is preliminary data.</text>
</comment>
<feature type="transmembrane region" description="Helical" evidence="1">
    <location>
        <begin position="98"/>
        <end position="116"/>
    </location>
</feature>
<accession>A0A7W9GE32</accession>
<evidence type="ECO:0000256" key="1">
    <source>
        <dbReference type="SAM" id="Phobius"/>
    </source>
</evidence>
<organism evidence="2 3">
    <name type="scientific">Nonomuraea jabiensis</name>
    <dbReference type="NCBI Taxonomy" id="882448"/>
    <lineage>
        <taxon>Bacteria</taxon>
        <taxon>Bacillati</taxon>
        <taxon>Actinomycetota</taxon>
        <taxon>Actinomycetes</taxon>
        <taxon>Streptosporangiales</taxon>
        <taxon>Streptosporangiaceae</taxon>
        <taxon>Nonomuraea</taxon>
    </lineage>
</organism>
<feature type="transmembrane region" description="Helical" evidence="1">
    <location>
        <begin position="197"/>
        <end position="215"/>
    </location>
</feature>
<feature type="transmembrane region" description="Helical" evidence="1">
    <location>
        <begin position="74"/>
        <end position="92"/>
    </location>
</feature>
<name>A0A7W9GE32_9ACTN</name>
<proteinExistence type="predicted"/>
<dbReference type="Proteomes" id="UP000579153">
    <property type="component" value="Unassembled WGS sequence"/>
</dbReference>
<keyword evidence="1" id="KW-0812">Transmembrane</keyword>
<sequence>MTHVLERRYRRLLRAYPKDYRAAHGEELIGTLMEAARPEDRRPSPRETLHLLAGAFTVRVRATRAAGVPPWTDGLHLGALIVAMLTFAQLPVLPYFNYKVWTALGIVLMVALMRGWMRVAAPLAAFAAVWTSWPIVWGGFYVPALDLGPLYGDLAPVAPYWVVAAASAVLAIRRAGAGRASGKARGWGATIPARSPWWLLVPLAGWALQLTQVPVFEPVWVVSRAGVEVVALLLVLAATLAARDGRWALAAAVYLLPGLVYLAENLLVTGVRGFLYWSVLAALVVASLVAARRVRARA</sequence>
<evidence type="ECO:0000313" key="2">
    <source>
        <dbReference type="EMBL" id="MBB5782100.1"/>
    </source>
</evidence>
<feature type="transmembrane region" description="Helical" evidence="1">
    <location>
        <begin position="123"/>
        <end position="145"/>
    </location>
</feature>
<dbReference type="EMBL" id="JACHMB010000001">
    <property type="protein sequence ID" value="MBB5782100.1"/>
    <property type="molecule type" value="Genomic_DNA"/>
</dbReference>
<feature type="transmembrane region" description="Helical" evidence="1">
    <location>
        <begin position="157"/>
        <end position="176"/>
    </location>
</feature>
<keyword evidence="1" id="KW-0472">Membrane</keyword>
<evidence type="ECO:0000313" key="3">
    <source>
        <dbReference type="Proteomes" id="UP000579153"/>
    </source>
</evidence>
<dbReference type="AlphaFoldDB" id="A0A7W9GE32"/>
<gene>
    <name evidence="2" type="ORF">HD596_008856</name>
</gene>
<feature type="transmembrane region" description="Helical" evidence="1">
    <location>
        <begin position="274"/>
        <end position="291"/>
    </location>
</feature>